<proteinExistence type="predicted"/>
<keyword evidence="7" id="KW-1185">Reference proteome</keyword>
<dbReference type="Gene3D" id="3.90.1150.10">
    <property type="entry name" value="Aspartate Aminotransferase, domain 1"/>
    <property type="match status" value="1"/>
</dbReference>
<dbReference type="InterPro" id="IPR015424">
    <property type="entry name" value="PyrdxlP-dep_Trfase"/>
</dbReference>
<dbReference type="InterPro" id="IPR051326">
    <property type="entry name" value="Kynurenine-oxoglutarate_AT"/>
</dbReference>
<name>A0A918G3E9_9ACTN</name>
<evidence type="ECO:0000256" key="3">
    <source>
        <dbReference type="ARBA" id="ARBA00022679"/>
    </source>
</evidence>
<protein>
    <recommendedName>
        <fullName evidence="5">Aminotransferase class I/classII large domain-containing protein</fullName>
    </recommendedName>
</protein>
<comment type="caution">
    <text evidence="6">The sequence shown here is derived from an EMBL/GenBank/DDBJ whole genome shotgun (WGS) entry which is preliminary data.</text>
</comment>
<dbReference type="PANTHER" id="PTHR43807">
    <property type="entry name" value="FI04487P"/>
    <property type="match status" value="1"/>
</dbReference>
<feature type="domain" description="Aminotransferase class I/classII large" evidence="5">
    <location>
        <begin position="2"/>
        <end position="140"/>
    </location>
</feature>
<gene>
    <name evidence="6" type="ORF">GCM10010269_62630</name>
</gene>
<comment type="cofactor">
    <cofactor evidence="1">
        <name>pyridoxal 5'-phosphate</name>
        <dbReference type="ChEBI" id="CHEBI:597326"/>
    </cofactor>
</comment>
<dbReference type="Gene3D" id="3.40.640.10">
    <property type="entry name" value="Type I PLP-dependent aspartate aminotransferase-like (Major domain)"/>
    <property type="match status" value="1"/>
</dbReference>
<evidence type="ECO:0000256" key="1">
    <source>
        <dbReference type="ARBA" id="ARBA00001933"/>
    </source>
</evidence>
<evidence type="ECO:0000259" key="5">
    <source>
        <dbReference type="Pfam" id="PF00155"/>
    </source>
</evidence>
<dbReference type="SUPFAM" id="SSF53383">
    <property type="entry name" value="PLP-dependent transferases"/>
    <property type="match status" value="1"/>
</dbReference>
<keyword evidence="3" id="KW-0808">Transferase</keyword>
<dbReference type="Proteomes" id="UP000606194">
    <property type="component" value="Unassembled WGS sequence"/>
</dbReference>
<keyword evidence="2" id="KW-0032">Aminotransferase</keyword>
<dbReference type="InterPro" id="IPR015421">
    <property type="entry name" value="PyrdxlP-dep_Trfase_major"/>
</dbReference>
<dbReference type="GO" id="GO:0030170">
    <property type="term" value="F:pyridoxal phosphate binding"/>
    <property type="evidence" value="ECO:0007669"/>
    <property type="project" value="InterPro"/>
</dbReference>
<organism evidence="6 7">
    <name type="scientific">Streptomyces humidus</name>
    <dbReference type="NCBI Taxonomy" id="52259"/>
    <lineage>
        <taxon>Bacteria</taxon>
        <taxon>Bacillati</taxon>
        <taxon>Actinomycetota</taxon>
        <taxon>Actinomycetes</taxon>
        <taxon>Kitasatosporales</taxon>
        <taxon>Streptomycetaceae</taxon>
        <taxon>Streptomyces</taxon>
    </lineage>
</organism>
<dbReference type="InterPro" id="IPR004839">
    <property type="entry name" value="Aminotransferase_I/II_large"/>
</dbReference>
<dbReference type="InterPro" id="IPR015422">
    <property type="entry name" value="PyrdxlP-dep_Trfase_small"/>
</dbReference>
<keyword evidence="4" id="KW-0663">Pyridoxal phosphate</keyword>
<dbReference type="AlphaFoldDB" id="A0A918G3E9"/>
<evidence type="ECO:0000313" key="6">
    <source>
        <dbReference type="EMBL" id="GGS14925.1"/>
    </source>
</evidence>
<reference evidence="6" key="2">
    <citation type="submission" date="2020-09" db="EMBL/GenBank/DDBJ databases">
        <authorList>
            <person name="Sun Q."/>
            <person name="Ohkuma M."/>
        </authorList>
    </citation>
    <scope>NUCLEOTIDE SEQUENCE</scope>
    <source>
        <strain evidence="6">JCM 4386</strain>
    </source>
</reference>
<evidence type="ECO:0000256" key="2">
    <source>
        <dbReference type="ARBA" id="ARBA00022576"/>
    </source>
</evidence>
<accession>A0A918G3E9</accession>
<sequence length="145" mass="16206">MAWVTANGPLVSAVRTAKQYLTYVSAGPFQYAIAEALRLPDSYFEEFRAGLRRKRDLLGDGLRAAGFKVYEPQGTYFITTDITPFGEKDAYAFCRALPERCGVVAIPNSVFYDDPDAGRSQVRFTFCKRDDVLDEAASRLQRLAS</sequence>
<dbReference type="GO" id="GO:0016212">
    <property type="term" value="F:kynurenine-oxoglutarate transaminase activity"/>
    <property type="evidence" value="ECO:0007669"/>
    <property type="project" value="TreeGrafter"/>
</dbReference>
<reference evidence="6" key="1">
    <citation type="journal article" date="2014" name="Int. J. Syst. Evol. Microbiol.">
        <title>Complete genome sequence of Corynebacterium casei LMG S-19264T (=DSM 44701T), isolated from a smear-ripened cheese.</title>
        <authorList>
            <consortium name="US DOE Joint Genome Institute (JGI-PGF)"/>
            <person name="Walter F."/>
            <person name="Albersmeier A."/>
            <person name="Kalinowski J."/>
            <person name="Ruckert C."/>
        </authorList>
    </citation>
    <scope>NUCLEOTIDE SEQUENCE</scope>
    <source>
        <strain evidence="6">JCM 4386</strain>
    </source>
</reference>
<evidence type="ECO:0000313" key="7">
    <source>
        <dbReference type="Proteomes" id="UP000606194"/>
    </source>
</evidence>
<dbReference type="EMBL" id="BMTL01000031">
    <property type="protein sequence ID" value="GGS14925.1"/>
    <property type="molecule type" value="Genomic_DNA"/>
</dbReference>
<dbReference type="GO" id="GO:0005737">
    <property type="term" value="C:cytoplasm"/>
    <property type="evidence" value="ECO:0007669"/>
    <property type="project" value="TreeGrafter"/>
</dbReference>
<evidence type="ECO:0000256" key="4">
    <source>
        <dbReference type="ARBA" id="ARBA00022898"/>
    </source>
</evidence>
<dbReference type="PANTHER" id="PTHR43807:SF20">
    <property type="entry name" value="FI04487P"/>
    <property type="match status" value="1"/>
</dbReference>
<dbReference type="Pfam" id="PF00155">
    <property type="entry name" value="Aminotran_1_2"/>
    <property type="match status" value="1"/>
</dbReference>